<dbReference type="Proteomes" id="UP000002007">
    <property type="component" value="Chromosome"/>
</dbReference>
<gene>
    <name evidence="1" type="ordered locus">RSal33209_0721</name>
</gene>
<evidence type="ECO:0000313" key="2">
    <source>
        <dbReference type="Proteomes" id="UP000002007"/>
    </source>
</evidence>
<sequence>MWRLICDSTAGPWEDHSMRVSEFWRLMEDEFGPAYVGSLARDVVLSAAGGRSAVDALDAGVDPKSIWLAICELQDVPLDRRFGKDVRAKRSR</sequence>
<evidence type="ECO:0000313" key="1">
    <source>
        <dbReference type="EMBL" id="ABY22468.1"/>
    </source>
</evidence>
<protein>
    <submittedName>
        <fullName evidence="1">Hypothetical cytosolic protein</fullName>
    </submittedName>
</protein>
<dbReference type="EMBL" id="CP000910">
    <property type="protein sequence ID" value="ABY22468.1"/>
    <property type="molecule type" value="Genomic_DNA"/>
</dbReference>
<dbReference type="KEGG" id="rsa:RSal33209_0721"/>
<dbReference type="STRING" id="288705.RSal33209_0721"/>
<dbReference type="AlphaFoldDB" id="A9WQ42"/>
<reference evidence="2" key="1">
    <citation type="journal article" date="2008" name="J. Bacteriol.">
        <title>Genome sequence of the fish pathogen Renibacterium salmoninarum suggests reductive evolution away from an environmental Arthrobacter ancestor.</title>
        <authorList>
            <person name="Wiens G.D."/>
            <person name="Rockey D.D."/>
            <person name="Wu Z."/>
            <person name="Chang J."/>
            <person name="Levy R."/>
            <person name="Crane S."/>
            <person name="Chen D.S."/>
            <person name="Capri G.R."/>
            <person name="Burnett J.R."/>
            <person name="Sudheesh P.S."/>
            <person name="Schipma M.J."/>
            <person name="Burd H."/>
            <person name="Bhattacharyya A."/>
            <person name="Rhodes L.D."/>
            <person name="Kaul R."/>
            <person name="Strom M.S."/>
        </authorList>
    </citation>
    <scope>NUCLEOTIDE SEQUENCE [LARGE SCALE GENOMIC DNA]</scope>
    <source>
        <strain evidence="2">ATCC 33209 / DSM 20767 / JCM 11484 / NBRC 15589 / NCIMB 2235</strain>
    </source>
</reference>
<accession>A9WQ42</accession>
<organism evidence="1 2">
    <name type="scientific">Renibacterium salmoninarum (strain ATCC 33209 / DSM 20767 / JCM 11484 / NBRC 15589 / NCIMB 2235)</name>
    <dbReference type="NCBI Taxonomy" id="288705"/>
    <lineage>
        <taxon>Bacteria</taxon>
        <taxon>Bacillati</taxon>
        <taxon>Actinomycetota</taxon>
        <taxon>Actinomycetes</taxon>
        <taxon>Micrococcales</taxon>
        <taxon>Micrococcaceae</taxon>
        <taxon>Renibacterium</taxon>
    </lineage>
</organism>
<name>A9WQ42_RENSM</name>
<dbReference type="Pfam" id="PF11248">
    <property type="entry name" value="DUF3046"/>
    <property type="match status" value="1"/>
</dbReference>
<dbReference type="HOGENOM" id="CLU_179041_0_1_11"/>
<proteinExistence type="predicted"/>
<dbReference type="InterPro" id="IPR021408">
    <property type="entry name" value="DUF3046"/>
</dbReference>
<keyword evidence="2" id="KW-1185">Reference proteome</keyword>
<dbReference type="eggNOG" id="ENOG50339KE">
    <property type="taxonomic scope" value="Bacteria"/>
</dbReference>